<dbReference type="GO" id="GO:0003677">
    <property type="term" value="F:DNA binding"/>
    <property type="evidence" value="ECO:0007669"/>
    <property type="project" value="UniProtKB-KW"/>
</dbReference>
<name>A0A378FW19_KLEPN</name>
<organism evidence="3 4">
    <name type="scientific">Klebsiella pneumoniae</name>
    <dbReference type="NCBI Taxonomy" id="573"/>
    <lineage>
        <taxon>Bacteria</taxon>
        <taxon>Pseudomonadati</taxon>
        <taxon>Pseudomonadota</taxon>
        <taxon>Gammaproteobacteria</taxon>
        <taxon>Enterobacterales</taxon>
        <taxon>Enterobacteriaceae</taxon>
        <taxon>Klebsiella/Raoultella group</taxon>
        <taxon>Klebsiella</taxon>
        <taxon>Klebsiella pneumoniae complex</taxon>
    </lineage>
</organism>
<protein>
    <submittedName>
        <fullName evidence="3">Arabinose operon regulatory protein</fullName>
    </submittedName>
</protein>
<dbReference type="NCBIfam" id="NF007860">
    <property type="entry name" value="PRK10572.1"/>
    <property type="match status" value="1"/>
</dbReference>
<evidence type="ECO:0000256" key="1">
    <source>
        <dbReference type="ARBA" id="ARBA00023125"/>
    </source>
</evidence>
<dbReference type="Proteomes" id="UP000255167">
    <property type="component" value="Unassembled WGS sequence"/>
</dbReference>
<evidence type="ECO:0000313" key="3">
    <source>
        <dbReference type="EMBL" id="STW48805.1"/>
    </source>
</evidence>
<proteinExistence type="predicted"/>
<evidence type="ECO:0000313" key="4">
    <source>
        <dbReference type="Proteomes" id="UP000255167"/>
    </source>
</evidence>
<dbReference type="InterPro" id="IPR037923">
    <property type="entry name" value="HTH-like"/>
</dbReference>
<feature type="domain" description="AraC-type arabinose-binding/dimerisation" evidence="2">
    <location>
        <begin position="24"/>
        <end position="140"/>
    </location>
</feature>
<dbReference type="InterPro" id="IPR003313">
    <property type="entry name" value="AraC-bd"/>
</dbReference>
<dbReference type="EMBL" id="UGNC01000005">
    <property type="protein sequence ID" value="STW48805.1"/>
    <property type="molecule type" value="Genomic_DNA"/>
</dbReference>
<sequence length="152" mass="17665">MAETQNDPLLPGYSFNAHLVTGLTPIEAQGYLDFFIDRPLGMKGYILNLTIRGEGVINNHGEQFVCRPGDMLLFPPGEIHHYGRHPDASEWYHQWVYFRPRAYWHEWLNWPTIFAQTGFFRPDEQWQARFGELFGQIVDAGRGLGAIPNCWR</sequence>
<dbReference type="AlphaFoldDB" id="A0A378FW19"/>
<reference evidence="3 4" key="1">
    <citation type="submission" date="2018-06" db="EMBL/GenBank/DDBJ databases">
        <authorList>
            <consortium name="Pathogen Informatics"/>
            <person name="Doyle S."/>
        </authorList>
    </citation>
    <scope>NUCLEOTIDE SEQUENCE [LARGE SCALE GENOMIC DNA]</scope>
    <source>
        <strain evidence="3 4">NCTC9617</strain>
    </source>
</reference>
<dbReference type="Pfam" id="PF02311">
    <property type="entry name" value="AraC_binding"/>
    <property type="match status" value="1"/>
</dbReference>
<dbReference type="GO" id="GO:0006355">
    <property type="term" value="P:regulation of DNA-templated transcription"/>
    <property type="evidence" value="ECO:0007669"/>
    <property type="project" value="InterPro"/>
</dbReference>
<evidence type="ECO:0000259" key="2">
    <source>
        <dbReference type="Pfam" id="PF02311"/>
    </source>
</evidence>
<accession>A0A378FW19</accession>
<dbReference type="Gene3D" id="2.60.120.280">
    <property type="entry name" value="Regulatory protein AraC"/>
    <property type="match status" value="1"/>
</dbReference>
<keyword evidence="1" id="KW-0238">DNA-binding</keyword>
<gene>
    <name evidence="3" type="primary">araC_4</name>
    <name evidence="3" type="ORF">NCTC9617_05417</name>
</gene>
<dbReference type="SUPFAM" id="SSF51215">
    <property type="entry name" value="Regulatory protein AraC"/>
    <property type="match status" value="1"/>
</dbReference>